<dbReference type="Gene3D" id="3.10.450.50">
    <property type="match status" value="1"/>
</dbReference>
<feature type="domain" description="SnoaL-like" evidence="1">
    <location>
        <begin position="7"/>
        <end position="139"/>
    </location>
</feature>
<sequence length="156" mass="17501">MTLSTGDRVELSDLVARYALYVDRQDFTALAGLFTEDAVLVLPDPPKALEPVLEYSGREEVRKAIGRVEFFPVTSHFLGGQVFDAGPEPGTAVGYVNCAANHVSAGTEDTGGRPVDLVWHVRYTDSYRNEEGSWRFARRSLHIDWIETRQVRRMRG</sequence>
<proteinExistence type="predicted"/>
<dbReference type="InterPro" id="IPR032710">
    <property type="entry name" value="NTF2-like_dom_sf"/>
</dbReference>
<dbReference type="InterPro" id="IPR037401">
    <property type="entry name" value="SnoaL-like"/>
</dbReference>
<protein>
    <submittedName>
        <fullName evidence="2">Nuclear transport factor 2 family protein</fullName>
    </submittedName>
</protein>
<comment type="caution">
    <text evidence="2">The sequence shown here is derived from an EMBL/GenBank/DDBJ whole genome shotgun (WGS) entry which is preliminary data.</text>
</comment>
<organism evidence="2 3">
    <name type="scientific">Actinocorallia aurantiaca</name>
    <dbReference type="NCBI Taxonomy" id="46204"/>
    <lineage>
        <taxon>Bacteria</taxon>
        <taxon>Bacillati</taxon>
        <taxon>Actinomycetota</taxon>
        <taxon>Actinomycetes</taxon>
        <taxon>Streptosporangiales</taxon>
        <taxon>Thermomonosporaceae</taxon>
        <taxon>Actinocorallia</taxon>
    </lineage>
</organism>
<dbReference type="RefSeq" id="WP_344451378.1">
    <property type="nucleotide sequence ID" value="NZ_BAAATZ010000012.1"/>
</dbReference>
<gene>
    <name evidence="2" type="ORF">GCM10010439_33960</name>
</gene>
<reference evidence="3" key="1">
    <citation type="journal article" date="2019" name="Int. J. Syst. Evol. Microbiol.">
        <title>The Global Catalogue of Microorganisms (GCM) 10K type strain sequencing project: providing services to taxonomists for standard genome sequencing and annotation.</title>
        <authorList>
            <consortium name="The Broad Institute Genomics Platform"/>
            <consortium name="The Broad Institute Genome Sequencing Center for Infectious Disease"/>
            <person name="Wu L."/>
            <person name="Ma J."/>
        </authorList>
    </citation>
    <scope>NUCLEOTIDE SEQUENCE [LARGE SCALE GENOMIC DNA]</scope>
    <source>
        <strain evidence="3">JCM 8201</strain>
    </source>
</reference>
<dbReference type="Proteomes" id="UP001501842">
    <property type="component" value="Unassembled WGS sequence"/>
</dbReference>
<dbReference type="EMBL" id="BAAATZ010000012">
    <property type="protein sequence ID" value="GAA2727615.1"/>
    <property type="molecule type" value="Genomic_DNA"/>
</dbReference>
<evidence type="ECO:0000313" key="3">
    <source>
        <dbReference type="Proteomes" id="UP001501842"/>
    </source>
</evidence>
<keyword evidence="3" id="KW-1185">Reference proteome</keyword>
<dbReference type="CDD" id="cd00531">
    <property type="entry name" value="NTF2_like"/>
    <property type="match status" value="1"/>
</dbReference>
<evidence type="ECO:0000313" key="2">
    <source>
        <dbReference type="EMBL" id="GAA2727615.1"/>
    </source>
</evidence>
<evidence type="ECO:0000259" key="1">
    <source>
        <dbReference type="Pfam" id="PF13577"/>
    </source>
</evidence>
<dbReference type="SUPFAM" id="SSF54427">
    <property type="entry name" value="NTF2-like"/>
    <property type="match status" value="1"/>
</dbReference>
<accession>A0ABP6GSX5</accession>
<name>A0ABP6GSX5_9ACTN</name>
<dbReference type="Pfam" id="PF13577">
    <property type="entry name" value="SnoaL_4"/>
    <property type="match status" value="1"/>
</dbReference>